<feature type="region of interest" description="Disordered" evidence="1">
    <location>
        <begin position="95"/>
        <end position="135"/>
    </location>
</feature>
<organism evidence="3 4">
    <name type="scientific">Brevundimonas diminuta</name>
    <name type="common">Pseudomonas diminuta</name>
    <dbReference type="NCBI Taxonomy" id="293"/>
    <lineage>
        <taxon>Bacteria</taxon>
        <taxon>Pseudomonadati</taxon>
        <taxon>Pseudomonadota</taxon>
        <taxon>Alphaproteobacteria</taxon>
        <taxon>Caulobacterales</taxon>
        <taxon>Caulobacteraceae</taxon>
        <taxon>Brevundimonas</taxon>
    </lineage>
</organism>
<evidence type="ECO:0000313" key="3">
    <source>
        <dbReference type="EMBL" id="SPU44139.1"/>
    </source>
</evidence>
<protein>
    <recommendedName>
        <fullName evidence="5">Cell wall hydrolase</fullName>
    </recommendedName>
</protein>
<evidence type="ECO:0000256" key="2">
    <source>
        <dbReference type="SAM" id="SignalP"/>
    </source>
</evidence>
<accession>A0A2X1AJB4</accession>
<feature type="compositionally biased region" description="Low complexity" evidence="1">
    <location>
        <begin position="31"/>
        <end position="44"/>
    </location>
</feature>
<dbReference type="AlphaFoldDB" id="A0A2X1AJB4"/>
<feature type="chain" id="PRO_5015990525" description="Cell wall hydrolase" evidence="2">
    <location>
        <begin position="36"/>
        <end position="176"/>
    </location>
</feature>
<feature type="region of interest" description="Disordered" evidence="1">
    <location>
        <begin position="31"/>
        <end position="81"/>
    </location>
</feature>
<feature type="compositionally biased region" description="Basic and acidic residues" evidence="1">
    <location>
        <begin position="125"/>
        <end position="135"/>
    </location>
</feature>
<reference evidence="3 4" key="1">
    <citation type="submission" date="2018-06" db="EMBL/GenBank/DDBJ databases">
        <authorList>
            <consortium name="Pathogen Informatics"/>
            <person name="Doyle S."/>
        </authorList>
    </citation>
    <scope>NUCLEOTIDE SEQUENCE [LARGE SCALE GENOMIC DNA]</scope>
    <source>
        <strain evidence="3 4">NCTC11165</strain>
    </source>
</reference>
<keyword evidence="2" id="KW-0732">Signal</keyword>
<evidence type="ECO:0008006" key="5">
    <source>
        <dbReference type="Google" id="ProtNLM"/>
    </source>
</evidence>
<sequence length="176" mass="19336">MTRPPSSQTRPARPLAALMLTTTLAFSLAAGSAYAQSQSQGQSQTRPQPAPKDPVAEMLLSKGERYHRAPDSAQDPDELRQTQALNAEIVAQNDLAENEDRANQAAQAEAQRRWQAEVEQTEAQARADHEQHEADLRAADEAQARYERDMADWRATAAACQRGDTARCNAGRKTPN</sequence>
<gene>
    <name evidence="3" type="ORF">NCTC11165_01537</name>
</gene>
<name>A0A2X1AJB4_BREDI</name>
<evidence type="ECO:0000313" key="4">
    <source>
        <dbReference type="Proteomes" id="UP000250358"/>
    </source>
</evidence>
<feature type="signal peptide" evidence="2">
    <location>
        <begin position="1"/>
        <end position="35"/>
    </location>
</feature>
<evidence type="ECO:0000256" key="1">
    <source>
        <dbReference type="SAM" id="MobiDB-lite"/>
    </source>
</evidence>
<dbReference type="EMBL" id="UAQM01000011">
    <property type="protein sequence ID" value="SPU44139.1"/>
    <property type="molecule type" value="Genomic_DNA"/>
</dbReference>
<proteinExistence type="predicted"/>
<dbReference type="Proteomes" id="UP000250358">
    <property type="component" value="Unassembled WGS sequence"/>
</dbReference>
<dbReference type="RefSeq" id="WP_252865591.1">
    <property type="nucleotide sequence ID" value="NZ_UAQM01000011.1"/>
</dbReference>